<gene>
    <name evidence="1" type="ORF">B296_00044243</name>
</gene>
<dbReference type="Proteomes" id="UP000287651">
    <property type="component" value="Unassembled WGS sequence"/>
</dbReference>
<dbReference type="Gene3D" id="3.30.890.10">
    <property type="entry name" value="Methyl-cpg-binding Protein 2, Chain A"/>
    <property type="match status" value="1"/>
</dbReference>
<accession>A0A426ZBP2</accession>
<evidence type="ECO:0000313" key="1">
    <source>
        <dbReference type="EMBL" id="RRT61369.1"/>
    </source>
</evidence>
<dbReference type="EMBL" id="AMZH03007412">
    <property type="protein sequence ID" value="RRT61369.1"/>
    <property type="molecule type" value="Genomic_DNA"/>
</dbReference>
<dbReference type="PANTHER" id="PTHR34067:SF20">
    <property type="entry name" value="OS08G0206700 PROTEIN"/>
    <property type="match status" value="1"/>
</dbReference>
<proteinExistence type="predicted"/>
<dbReference type="PANTHER" id="PTHR34067">
    <property type="entry name" value="OS04G0193200 PROTEIN"/>
    <property type="match status" value="1"/>
</dbReference>
<evidence type="ECO:0000313" key="2">
    <source>
        <dbReference type="Proteomes" id="UP000287651"/>
    </source>
</evidence>
<reference evidence="1 2" key="1">
    <citation type="journal article" date="2014" name="Agronomy (Basel)">
        <title>A Draft Genome Sequence for Ensete ventricosum, the Drought-Tolerant Tree Against Hunger.</title>
        <authorList>
            <person name="Harrison J."/>
            <person name="Moore K.A."/>
            <person name="Paszkiewicz K."/>
            <person name="Jones T."/>
            <person name="Grant M."/>
            <person name="Ambacheew D."/>
            <person name="Muzemil S."/>
            <person name="Studholme D.J."/>
        </authorList>
    </citation>
    <scope>NUCLEOTIDE SEQUENCE [LARGE SCALE GENOMIC DNA]</scope>
</reference>
<comment type="caution">
    <text evidence="1">The sequence shown here is derived from an EMBL/GenBank/DDBJ whole genome shotgun (WGS) entry which is preliminary data.</text>
</comment>
<dbReference type="InterPro" id="IPR038945">
    <property type="entry name" value="MBD13-like"/>
</dbReference>
<protein>
    <recommendedName>
        <fullName evidence="3">MBD domain-containing protein</fullName>
    </recommendedName>
</protein>
<sequence>MVLDGGFLFSSCIDDQFISVFLQCFHDPYTGSRFCSKEEVLQHLKSGKFCGSPTKQTRSITTRSMEKLCASANLEEENKTNSAKNDQIENTPYELPNGWIKEIRLRNSGTKIKKDPVLHTTLAFTSIL</sequence>
<evidence type="ECO:0008006" key="3">
    <source>
        <dbReference type="Google" id="ProtNLM"/>
    </source>
</evidence>
<name>A0A426ZBP2_ENSVE</name>
<organism evidence="1 2">
    <name type="scientific">Ensete ventricosum</name>
    <name type="common">Abyssinian banana</name>
    <name type="synonym">Musa ensete</name>
    <dbReference type="NCBI Taxonomy" id="4639"/>
    <lineage>
        <taxon>Eukaryota</taxon>
        <taxon>Viridiplantae</taxon>
        <taxon>Streptophyta</taxon>
        <taxon>Embryophyta</taxon>
        <taxon>Tracheophyta</taxon>
        <taxon>Spermatophyta</taxon>
        <taxon>Magnoliopsida</taxon>
        <taxon>Liliopsida</taxon>
        <taxon>Zingiberales</taxon>
        <taxon>Musaceae</taxon>
        <taxon>Ensete</taxon>
    </lineage>
</organism>
<dbReference type="AlphaFoldDB" id="A0A426ZBP2"/>